<keyword evidence="1" id="KW-0472">Membrane</keyword>
<dbReference type="AlphaFoldDB" id="A0A8G0LGC8"/>
<protein>
    <submittedName>
        <fullName evidence="2">Uncharacterized protein</fullName>
    </submittedName>
</protein>
<name>A0A8G0LGC8_9HYPO</name>
<reference evidence="2 3" key="1">
    <citation type="journal article" date="2021" name="BMC Genomics">
        <title>Telomere-to-telomere genome assembly of asparaginase-producing Trichoderma simmonsii.</title>
        <authorList>
            <person name="Chung D."/>
            <person name="Kwon Y.M."/>
            <person name="Yang Y."/>
        </authorList>
    </citation>
    <scope>NUCLEOTIDE SEQUENCE [LARGE SCALE GENOMIC DNA]</scope>
    <source>
        <strain evidence="2 3">GH-Sj1</strain>
    </source>
</reference>
<keyword evidence="1" id="KW-1133">Transmembrane helix</keyword>
<accession>A0A8G0LGC8</accession>
<dbReference type="EMBL" id="CP075866">
    <property type="protein sequence ID" value="QYS99200.1"/>
    <property type="molecule type" value="Genomic_DNA"/>
</dbReference>
<proteinExistence type="predicted"/>
<feature type="transmembrane region" description="Helical" evidence="1">
    <location>
        <begin position="165"/>
        <end position="189"/>
    </location>
</feature>
<dbReference type="Proteomes" id="UP000826661">
    <property type="component" value="Chromosome III"/>
</dbReference>
<keyword evidence="3" id="KW-1185">Reference proteome</keyword>
<feature type="transmembrane region" description="Helical" evidence="1">
    <location>
        <begin position="196"/>
        <end position="217"/>
    </location>
</feature>
<keyword evidence="1" id="KW-0812">Transmembrane</keyword>
<sequence>MSLICGPDLIYTSPLSRIQRQIPDFRYVLYDVEMEYEFEATWIDLRVVMFSHGNYLLYHVPLRSSDKALEVMLKLKRSLLASRGWWTDSLIKVPIEAISQDFPCIVDIGADHRCHILTKALHNPREFPAECDFITSYRRFTALVEAPGTLRARDVLLIRLEFDKLILSVFVLLSLVLSIVCGVVAGFCWKSLDTGLGVFGAVIGVDGVVMGILAYFLN</sequence>
<evidence type="ECO:0000256" key="1">
    <source>
        <dbReference type="SAM" id="Phobius"/>
    </source>
</evidence>
<gene>
    <name evidence="2" type="ORF">H0G86_006347</name>
</gene>
<organism evidence="2 3">
    <name type="scientific">Trichoderma simmonsii</name>
    <dbReference type="NCBI Taxonomy" id="1491479"/>
    <lineage>
        <taxon>Eukaryota</taxon>
        <taxon>Fungi</taxon>
        <taxon>Dikarya</taxon>
        <taxon>Ascomycota</taxon>
        <taxon>Pezizomycotina</taxon>
        <taxon>Sordariomycetes</taxon>
        <taxon>Hypocreomycetidae</taxon>
        <taxon>Hypocreales</taxon>
        <taxon>Hypocreaceae</taxon>
        <taxon>Trichoderma</taxon>
    </lineage>
</organism>
<evidence type="ECO:0000313" key="3">
    <source>
        <dbReference type="Proteomes" id="UP000826661"/>
    </source>
</evidence>
<evidence type="ECO:0000313" key="2">
    <source>
        <dbReference type="EMBL" id="QYS99200.1"/>
    </source>
</evidence>